<protein>
    <submittedName>
        <fullName evidence="2">Uncharacterized protein</fullName>
    </submittedName>
</protein>
<evidence type="ECO:0000313" key="2">
    <source>
        <dbReference type="EMBL" id="MPM56714.1"/>
    </source>
</evidence>
<reference evidence="2" key="1">
    <citation type="submission" date="2019-08" db="EMBL/GenBank/DDBJ databases">
        <authorList>
            <person name="Kucharzyk K."/>
            <person name="Murdoch R.W."/>
            <person name="Higgins S."/>
            <person name="Loffler F."/>
        </authorList>
    </citation>
    <scope>NUCLEOTIDE SEQUENCE</scope>
</reference>
<dbReference type="EMBL" id="VSSQ01015894">
    <property type="protein sequence ID" value="MPM56714.1"/>
    <property type="molecule type" value="Genomic_DNA"/>
</dbReference>
<sequence length="125" mass="14146">MRERGEEAEVFERVGRCVRGEDDRRAVAVEAGGAERDAPEDGAAGQRLLERGNRAGRKFVSAQVEACQRGLAIERGEIRIGQARIAFVQLGRRDRRRRFRSGGLPRAAEGKQHQRRTKKRDQRPI</sequence>
<proteinExistence type="predicted"/>
<feature type="region of interest" description="Disordered" evidence="1">
    <location>
        <begin position="97"/>
        <end position="125"/>
    </location>
</feature>
<evidence type="ECO:0000256" key="1">
    <source>
        <dbReference type="SAM" id="MobiDB-lite"/>
    </source>
</evidence>
<organism evidence="2">
    <name type="scientific">bioreactor metagenome</name>
    <dbReference type="NCBI Taxonomy" id="1076179"/>
    <lineage>
        <taxon>unclassified sequences</taxon>
        <taxon>metagenomes</taxon>
        <taxon>ecological metagenomes</taxon>
    </lineage>
</organism>
<feature type="compositionally biased region" description="Basic residues" evidence="1">
    <location>
        <begin position="113"/>
        <end position="125"/>
    </location>
</feature>
<dbReference type="AlphaFoldDB" id="A0A645B4S0"/>
<comment type="caution">
    <text evidence="2">The sequence shown here is derived from an EMBL/GenBank/DDBJ whole genome shotgun (WGS) entry which is preliminary data.</text>
</comment>
<accession>A0A645B4S0</accession>
<gene>
    <name evidence="2" type="ORF">SDC9_103528</name>
</gene>
<name>A0A645B4S0_9ZZZZ</name>